<dbReference type="Gene3D" id="3.40.50.2020">
    <property type="match status" value="1"/>
</dbReference>
<evidence type="ECO:0000313" key="5">
    <source>
        <dbReference type="Proteomes" id="UP000569914"/>
    </source>
</evidence>
<evidence type="ECO:0000313" key="4">
    <source>
        <dbReference type="EMBL" id="NYE69756.1"/>
    </source>
</evidence>
<dbReference type="CDD" id="cd06223">
    <property type="entry name" value="PRTases_typeI"/>
    <property type="match status" value="1"/>
</dbReference>
<dbReference type="GO" id="GO:0016757">
    <property type="term" value="F:glycosyltransferase activity"/>
    <property type="evidence" value="ECO:0007669"/>
    <property type="project" value="UniProtKB-KW"/>
</dbReference>
<dbReference type="PANTHER" id="PTHR43363:SF1">
    <property type="entry name" value="HYPOXANTHINE-GUANINE PHOSPHORIBOSYLTRANSFERASE"/>
    <property type="match status" value="1"/>
</dbReference>
<dbReference type="PANTHER" id="PTHR43363">
    <property type="entry name" value="HYPOXANTHINE PHOSPHORIBOSYLTRANSFERASE"/>
    <property type="match status" value="1"/>
</dbReference>
<evidence type="ECO:0000256" key="1">
    <source>
        <dbReference type="ARBA" id="ARBA00022676"/>
    </source>
</evidence>
<dbReference type="SUPFAM" id="SSF53271">
    <property type="entry name" value="PRTase-like"/>
    <property type="match status" value="1"/>
</dbReference>
<keyword evidence="2" id="KW-0808">Transferase</keyword>
<dbReference type="Proteomes" id="UP000569914">
    <property type="component" value="Unassembled WGS sequence"/>
</dbReference>
<protein>
    <recommendedName>
        <fullName evidence="3">Phosphoribosyltransferase domain-containing protein</fullName>
    </recommendedName>
</protein>
<evidence type="ECO:0000259" key="3">
    <source>
        <dbReference type="Pfam" id="PF00156"/>
    </source>
</evidence>
<dbReference type="InterPro" id="IPR029057">
    <property type="entry name" value="PRTase-like"/>
</dbReference>
<organism evidence="4 5">
    <name type="scientific">Microlunatus parietis</name>
    <dbReference type="NCBI Taxonomy" id="682979"/>
    <lineage>
        <taxon>Bacteria</taxon>
        <taxon>Bacillati</taxon>
        <taxon>Actinomycetota</taxon>
        <taxon>Actinomycetes</taxon>
        <taxon>Propionibacteriales</taxon>
        <taxon>Propionibacteriaceae</taxon>
        <taxon>Microlunatus</taxon>
    </lineage>
</organism>
<reference evidence="4 5" key="1">
    <citation type="submission" date="2020-07" db="EMBL/GenBank/DDBJ databases">
        <title>Sequencing the genomes of 1000 actinobacteria strains.</title>
        <authorList>
            <person name="Klenk H.-P."/>
        </authorList>
    </citation>
    <scope>NUCLEOTIDE SEQUENCE [LARGE SCALE GENOMIC DNA]</scope>
    <source>
        <strain evidence="4 5">DSM 22083</strain>
    </source>
</reference>
<keyword evidence="5" id="KW-1185">Reference proteome</keyword>
<dbReference type="RefSeq" id="WP_179748735.1">
    <property type="nucleotide sequence ID" value="NZ_JACCBU010000001.1"/>
</dbReference>
<feature type="domain" description="Phosphoribosyltransferase" evidence="3">
    <location>
        <begin position="11"/>
        <end position="153"/>
    </location>
</feature>
<keyword evidence="1" id="KW-0328">Glycosyltransferase</keyword>
<dbReference type="Pfam" id="PF00156">
    <property type="entry name" value="Pribosyltran"/>
    <property type="match status" value="1"/>
</dbReference>
<accession>A0A7Y9I497</accession>
<evidence type="ECO:0000256" key="2">
    <source>
        <dbReference type="ARBA" id="ARBA00022679"/>
    </source>
</evidence>
<gene>
    <name evidence="4" type="ORF">BKA15_001085</name>
</gene>
<dbReference type="InterPro" id="IPR000836">
    <property type="entry name" value="PRTase_dom"/>
</dbReference>
<comment type="caution">
    <text evidence="4">The sequence shown here is derived from an EMBL/GenBank/DDBJ whole genome shotgun (WGS) entry which is preliminary data.</text>
</comment>
<sequence>MGIDEREAMTWPIFGTASRALAASVAESGFRPDIVLGISRGGLIPAGALAYALDCKNLFTISVEFYTGVDERLDVPVMLPPFLDATDLDDAAVLVVDDVADTGKTLELVHDFCRGHVAEARTAVLYRKSQSIVEPDYAWATTDHWITFPWSVEPPVADRGGAAEA</sequence>
<dbReference type="EMBL" id="JACCBU010000001">
    <property type="protein sequence ID" value="NYE69756.1"/>
    <property type="molecule type" value="Genomic_DNA"/>
</dbReference>
<proteinExistence type="predicted"/>
<name>A0A7Y9I497_9ACTN</name>
<dbReference type="AlphaFoldDB" id="A0A7Y9I497"/>